<dbReference type="OrthoDB" id="116425at2759"/>
<dbReference type="GeneID" id="20807823"/>
<dbReference type="InterPro" id="IPR027806">
    <property type="entry name" value="HARBI1_dom"/>
</dbReference>
<evidence type="ECO:0000256" key="2">
    <source>
        <dbReference type="ARBA" id="ARBA00022723"/>
    </source>
</evidence>
<name>W4GNH8_APHAT</name>
<evidence type="ECO:0000256" key="1">
    <source>
        <dbReference type="ARBA" id="ARBA00001968"/>
    </source>
</evidence>
<keyword evidence="2" id="KW-0479">Metal-binding</keyword>
<feature type="compositionally biased region" description="Acidic residues" evidence="3">
    <location>
        <begin position="489"/>
        <end position="499"/>
    </location>
</feature>
<dbReference type="RefSeq" id="XP_009829123.1">
    <property type="nucleotide sequence ID" value="XM_009830821.1"/>
</dbReference>
<dbReference type="VEuPathDB" id="FungiDB:H257_05827"/>
<accession>W4GNH8</accession>
<gene>
    <name evidence="5" type="ORF">H257_05827</name>
</gene>
<sequence length="499" mass="55739">MALSPPPAAACLSQSRQGLTERAISHGVDVLTNLHAARETKRLRYSSVSRDPDQDTCDSPSPILDSFVDSQGPGVVHKLTNFSPTEFNSLWAELQGFIQSNWNVGSGRKCEVSPRDMLFMTLTSLKHCGSWDVVAAVFKEKSPTFSKRVTGFITAIHPYLKAKFIDGLADKWRMPALDKAGLCFKNYPWALYAVDVTFQQANAPAGSFAEKKRFFSKKHGLYGMKVEASVLPNGYAINVTNAVPGSLADITICYDNNAFHQDMLTKVGDETTMSDNGSLRNEYPNSWALLADKGYQGLYRHMRAITPAKRPAGGLLPVSVMTANDSDRVVVEKIFGRLKTLWTIMSESYSWKRDHYDLFFQTCVALTNVHIRFLPLRDLDGEDFARYENRLLSLGDRIKSKRAGSMAKYREKRKHRGVGRKHTTNTTMTDVVHAFMMHSPPLPSRVIYNCIVHTKKKVKSMSQYLQALDEADDDASHVSSSEASAGDSEYSDEVEEFTA</sequence>
<evidence type="ECO:0000313" key="5">
    <source>
        <dbReference type="EMBL" id="ETV81265.1"/>
    </source>
</evidence>
<organism evidence="5">
    <name type="scientific">Aphanomyces astaci</name>
    <name type="common">Crayfish plague agent</name>
    <dbReference type="NCBI Taxonomy" id="112090"/>
    <lineage>
        <taxon>Eukaryota</taxon>
        <taxon>Sar</taxon>
        <taxon>Stramenopiles</taxon>
        <taxon>Oomycota</taxon>
        <taxon>Saprolegniomycetes</taxon>
        <taxon>Saprolegniales</taxon>
        <taxon>Verrucalvaceae</taxon>
        <taxon>Aphanomyces</taxon>
    </lineage>
</organism>
<evidence type="ECO:0000259" key="4">
    <source>
        <dbReference type="Pfam" id="PF13359"/>
    </source>
</evidence>
<dbReference type="EMBL" id="KI913124">
    <property type="protein sequence ID" value="ETV81265.1"/>
    <property type="molecule type" value="Genomic_DNA"/>
</dbReference>
<protein>
    <recommendedName>
        <fullName evidence="4">DDE Tnp4 domain-containing protein</fullName>
    </recommendedName>
</protein>
<dbReference type="AlphaFoldDB" id="W4GNH8"/>
<comment type="cofactor">
    <cofactor evidence="1">
        <name>a divalent metal cation</name>
        <dbReference type="ChEBI" id="CHEBI:60240"/>
    </cofactor>
</comment>
<dbReference type="GO" id="GO:0046872">
    <property type="term" value="F:metal ion binding"/>
    <property type="evidence" value="ECO:0007669"/>
    <property type="project" value="UniProtKB-KW"/>
</dbReference>
<dbReference type="Pfam" id="PF13359">
    <property type="entry name" value="DDE_Tnp_4"/>
    <property type="match status" value="1"/>
</dbReference>
<feature type="region of interest" description="Disordered" evidence="3">
    <location>
        <begin position="470"/>
        <end position="499"/>
    </location>
</feature>
<feature type="domain" description="DDE Tnp4" evidence="4">
    <location>
        <begin position="197"/>
        <end position="368"/>
    </location>
</feature>
<reference evidence="5" key="1">
    <citation type="submission" date="2013-12" db="EMBL/GenBank/DDBJ databases">
        <title>The Genome Sequence of Aphanomyces astaci APO3.</title>
        <authorList>
            <consortium name="The Broad Institute Genomics Platform"/>
            <person name="Russ C."/>
            <person name="Tyler B."/>
            <person name="van West P."/>
            <person name="Dieguez-Uribeondo J."/>
            <person name="Young S.K."/>
            <person name="Zeng Q."/>
            <person name="Gargeya S."/>
            <person name="Fitzgerald M."/>
            <person name="Abouelleil A."/>
            <person name="Alvarado L."/>
            <person name="Chapman S.B."/>
            <person name="Gainer-Dewar J."/>
            <person name="Goldberg J."/>
            <person name="Griggs A."/>
            <person name="Gujja S."/>
            <person name="Hansen M."/>
            <person name="Howarth C."/>
            <person name="Imamovic A."/>
            <person name="Ireland A."/>
            <person name="Larimer J."/>
            <person name="McCowan C."/>
            <person name="Murphy C."/>
            <person name="Pearson M."/>
            <person name="Poon T.W."/>
            <person name="Priest M."/>
            <person name="Roberts A."/>
            <person name="Saif S."/>
            <person name="Shea T."/>
            <person name="Sykes S."/>
            <person name="Wortman J."/>
            <person name="Nusbaum C."/>
            <person name="Birren B."/>
        </authorList>
    </citation>
    <scope>NUCLEOTIDE SEQUENCE [LARGE SCALE GENOMIC DNA]</scope>
    <source>
        <strain evidence="5">APO3</strain>
    </source>
</reference>
<evidence type="ECO:0000256" key="3">
    <source>
        <dbReference type="SAM" id="MobiDB-lite"/>
    </source>
</evidence>
<proteinExistence type="predicted"/>